<dbReference type="GO" id="GO:0004737">
    <property type="term" value="F:pyruvate decarboxylase activity"/>
    <property type="evidence" value="ECO:0007669"/>
    <property type="project" value="TreeGrafter"/>
</dbReference>
<evidence type="ECO:0000256" key="3">
    <source>
        <dbReference type="ARBA" id="ARBA00022723"/>
    </source>
</evidence>
<dbReference type="GO" id="GO:0005829">
    <property type="term" value="C:cytosol"/>
    <property type="evidence" value="ECO:0007669"/>
    <property type="project" value="TreeGrafter"/>
</dbReference>
<dbReference type="PANTHER" id="PTHR43452">
    <property type="entry name" value="PYRUVATE DECARBOXYLASE"/>
    <property type="match status" value="1"/>
</dbReference>
<comment type="caution">
    <text evidence="6">The sequence shown here is derived from an EMBL/GenBank/DDBJ whole genome shotgun (WGS) entry which is preliminary data.</text>
</comment>
<dbReference type="PANTHER" id="PTHR43452:SF6">
    <property type="entry name" value="PYRUVATE DECARBOXYLASE 2"/>
    <property type="match status" value="1"/>
</dbReference>
<evidence type="ECO:0000256" key="5">
    <source>
        <dbReference type="ARBA" id="ARBA00023052"/>
    </source>
</evidence>
<evidence type="ECO:0000313" key="6">
    <source>
        <dbReference type="EMBL" id="KAK4795752.1"/>
    </source>
</evidence>
<dbReference type="EMBL" id="JAXQNO010000006">
    <property type="protein sequence ID" value="KAK4795752.1"/>
    <property type="molecule type" value="Genomic_DNA"/>
</dbReference>
<dbReference type="Gene3D" id="3.40.50.1220">
    <property type="entry name" value="TPP-binding domain"/>
    <property type="match status" value="1"/>
</dbReference>
<keyword evidence="7" id="KW-1185">Reference proteome</keyword>
<accession>A0AAN7RAE5</accession>
<evidence type="ECO:0000256" key="4">
    <source>
        <dbReference type="ARBA" id="ARBA00022842"/>
    </source>
</evidence>
<dbReference type="GO" id="GO:0000949">
    <property type="term" value="P:aromatic amino acid family catabolic process to alcohol via Ehrlich pathway"/>
    <property type="evidence" value="ECO:0007669"/>
    <property type="project" value="TreeGrafter"/>
</dbReference>
<comment type="cofactor">
    <cofactor evidence="1">
        <name>thiamine diphosphate</name>
        <dbReference type="ChEBI" id="CHEBI:58937"/>
    </cofactor>
</comment>
<keyword evidence="5" id="KW-0786">Thiamine pyrophosphate</keyword>
<sequence>MELTLQARVPYIKLVYTRLMKAQNPERTHPTVAYAPGAVDRKTYWSAHPHFIGTYWGAVSTAFCAEMVELADAYPFAGTIFNDYSSAGYSLLKKEKSIVQPDRVVIGNGLVFGCILMKGFFEALSRRLKLNTTAYENYHRIYVP</sequence>
<dbReference type="SUPFAM" id="SSF52467">
    <property type="entry name" value="DHS-like NAD/FAD-binding domain"/>
    <property type="match status" value="1"/>
</dbReference>
<keyword evidence="3" id="KW-0479">Metal-binding</keyword>
<dbReference type="AlphaFoldDB" id="A0AAN7RAE5"/>
<gene>
    <name evidence="6" type="ORF">SAY86_028078</name>
</gene>
<reference evidence="6 7" key="1">
    <citation type="journal article" date="2023" name="Hortic Res">
        <title>Pangenome of water caltrop reveals structural variations and asymmetric subgenome divergence after allopolyploidization.</title>
        <authorList>
            <person name="Zhang X."/>
            <person name="Chen Y."/>
            <person name="Wang L."/>
            <person name="Yuan Y."/>
            <person name="Fang M."/>
            <person name="Shi L."/>
            <person name="Lu R."/>
            <person name="Comes H.P."/>
            <person name="Ma Y."/>
            <person name="Chen Y."/>
            <person name="Huang G."/>
            <person name="Zhou Y."/>
            <person name="Zheng Z."/>
            <person name="Qiu Y."/>
        </authorList>
    </citation>
    <scope>NUCLEOTIDE SEQUENCE [LARGE SCALE GENOMIC DNA]</scope>
    <source>
        <strain evidence="6">F231</strain>
    </source>
</reference>
<dbReference type="InterPro" id="IPR012110">
    <property type="entry name" value="PDC/IPDC-like"/>
</dbReference>
<dbReference type="Proteomes" id="UP001346149">
    <property type="component" value="Unassembled WGS sequence"/>
</dbReference>
<proteinExistence type="inferred from homology"/>
<name>A0AAN7RAE5_TRANT</name>
<protein>
    <submittedName>
        <fullName evidence="6">Uncharacterized protein</fullName>
    </submittedName>
</protein>
<evidence type="ECO:0000256" key="2">
    <source>
        <dbReference type="ARBA" id="ARBA00007812"/>
    </source>
</evidence>
<organism evidence="6 7">
    <name type="scientific">Trapa natans</name>
    <name type="common">Water chestnut</name>
    <dbReference type="NCBI Taxonomy" id="22666"/>
    <lineage>
        <taxon>Eukaryota</taxon>
        <taxon>Viridiplantae</taxon>
        <taxon>Streptophyta</taxon>
        <taxon>Embryophyta</taxon>
        <taxon>Tracheophyta</taxon>
        <taxon>Spermatophyta</taxon>
        <taxon>Magnoliopsida</taxon>
        <taxon>eudicotyledons</taxon>
        <taxon>Gunneridae</taxon>
        <taxon>Pentapetalae</taxon>
        <taxon>rosids</taxon>
        <taxon>malvids</taxon>
        <taxon>Myrtales</taxon>
        <taxon>Lythraceae</taxon>
        <taxon>Trapa</taxon>
    </lineage>
</organism>
<comment type="similarity">
    <text evidence="2">Belongs to the TPP enzyme family.</text>
</comment>
<keyword evidence="4" id="KW-0460">Magnesium</keyword>
<dbReference type="InterPro" id="IPR029035">
    <property type="entry name" value="DHS-like_NAD/FAD-binding_dom"/>
</dbReference>
<dbReference type="GO" id="GO:0046872">
    <property type="term" value="F:metal ion binding"/>
    <property type="evidence" value="ECO:0007669"/>
    <property type="project" value="UniProtKB-KW"/>
</dbReference>
<evidence type="ECO:0000313" key="7">
    <source>
        <dbReference type="Proteomes" id="UP001346149"/>
    </source>
</evidence>
<evidence type="ECO:0000256" key="1">
    <source>
        <dbReference type="ARBA" id="ARBA00001964"/>
    </source>
</evidence>